<dbReference type="InterPro" id="IPR023772">
    <property type="entry name" value="DNA-bd_HTH_TetR-type_CS"/>
</dbReference>
<protein>
    <submittedName>
        <fullName evidence="6">TetR/AcrR family transcriptional regulator</fullName>
    </submittedName>
</protein>
<comment type="caution">
    <text evidence="6">The sequence shown here is derived from an EMBL/GenBank/DDBJ whole genome shotgun (WGS) entry which is preliminary data.</text>
</comment>
<evidence type="ECO:0000256" key="2">
    <source>
        <dbReference type="ARBA" id="ARBA00023125"/>
    </source>
</evidence>
<evidence type="ECO:0000256" key="3">
    <source>
        <dbReference type="ARBA" id="ARBA00023163"/>
    </source>
</evidence>
<gene>
    <name evidence="6" type="ORF">GCM10022223_12460</name>
</gene>
<dbReference type="PANTHER" id="PTHR30055">
    <property type="entry name" value="HTH-TYPE TRANSCRIPTIONAL REGULATOR RUTR"/>
    <property type="match status" value="1"/>
</dbReference>
<dbReference type="EMBL" id="BAAAZO010000002">
    <property type="protein sequence ID" value="GAA3598593.1"/>
    <property type="molecule type" value="Genomic_DNA"/>
</dbReference>
<evidence type="ECO:0000259" key="5">
    <source>
        <dbReference type="PROSITE" id="PS50977"/>
    </source>
</evidence>
<dbReference type="Gene3D" id="1.10.357.10">
    <property type="entry name" value="Tetracycline Repressor, domain 2"/>
    <property type="match status" value="1"/>
</dbReference>
<dbReference type="RefSeq" id="WP_231485994.1">
    <property type="nucleotide sequence ID" value="NZ_BAAAZO010000002.1"/>
</dbReference>
<name>A0ABP6Z6J5_9ACTN</name>
<feature type="domain" description="HTH tetR-type" evidence="5">
    <location>
        <begin position="13"/>
        <end position="72"/>
    </location>
</feature>
<evidence type="ECO:0000313" key="7">
    <source>
        <dbReference type="Proteomes" id="UP001501074"/>
    </source>
</evidence>
<dbReference type="InterPro" id="IPR001647">
    <property type="entry name" value="HTH_TetR"/>
</dbReference>
<keyword evidence="7" id="KW-1185">Reference proteome</keyword>
<dbReference type="PANTHER" id="PTHR30055:SF234">
    <property type="entry name" value="HTH-TYPE TRANSCRIPTIONAL REGULATOR BETI"/>
    <property type="match status" value="1"/>
</dbReference>
<dbReference type="PROSITE" id="PS50977">
    <property type="entry name" value="HTH_TETR_2"/>
    <property type="match status" value="1"/>
</dbReference>
<proteinExistence type="predicted"/>
<dbReference type="SUPFAM" id="SSF48498">
    <property type="entry name" value="Tetracyclin repressor-like, C-terminal domain"/>
    <property type="match status" value="1"/>
</dbReference>
<organism evidence="6 7">
    <name type="scientific">Kineosporia mesophila</name>
    <dbReference type="NCBI Taxonomy" id="566012"/>
    <lineage>
        <taxon>Bacteria</taxon>
        <taxon>Bacillati</taxon>
        <taxon>Actinomycetota</taxon>
        <taxon>Actinomycetes</taxon>
        <taxon>Kineosporiales</taxon>
        <taxon>Kineosporiaceae</taxon>
        <taxon>Kineosporia</taxon>
    </lineage>
</organism>
<dbReference type="InterPro" id="IPR036271">
    <property type="entry name" value="Tet_transcr_reg_TetR-rel_C_sf"/>
</dbReference>
<dbReference type="Pfam" id="PF21597">
    <property type="entry name" value="TetR_C_43"/>
    <property type="match status" value="1"/>
</dbReference>
<dbReference type="InterPro" id="IPR049445">
    <property type="entry name" value="TetR_SbtR-like_C"/>
</dbReference>
<reference evidence="7" key="1">
    <citation type="journal article" date="2019" name="Int. J. Syst. Evol. Microbiol.">
        <title>The Global Catalogue of Microorganisms (GCM) 10K type strain sequencing project: providing services to taxonomists for standard genome sequencing and annotation.</title>
        <authorList>
            <consortium name="The Broad Institute Genomics Platform"/>
            <consortium name="The Broad Institute Genome Sequencing Center for Infectious Disease"/>
            <person name="Wu L."/>
            <person name="Ma J."/>
        </authorList>
    </citation>
    <scope>NUCLEOTIDE SEQUENCE [LARGE SCALE GENOMIC DNA]</scope>
    <source>
        <strain evidence="7">JCM 16902</strain>
    </source>
</reference>
<sequence>MSEPVRPLRADAARNRELLLAAAEEEFAERGPDSSVADIARRAGVGKGTVFRHFATKEDLIAAIVVQHLEPLFTAAQRLLTADDAGAALLEFLSVAADQRQQHDVSFLQSASENHTSVIELRDRLFNAVIELTDRAREQGSVRQDVTGVDIWVLICAPVHVVSYLPNPAPDQWRRYLAIIFDGLRPEGAHPLPQPAPTLT</sequence>
<dbReference type="Proteomes" id="UP001501074">
    <property type="component" value="Unassembled WGS sequence"/>
</dbReference>
<evidence type="ECO:0000256" key="4">
    <source>
        <dbReference type="PROSITE-ProRule" id="PRU00335"/>
    </source>
</evidence>
<evidence type="ECO:0000256" key="1">
    <source>
        <dbReference type="ARBA" id="ARBA00023015"/>
    </source>
</evidence>
<keyword evidence="1" id="KW-0805">Transcription regulation</keyword>
<dbReference type="InterPro" id="IPR009057">
    <property type="entry name" value="Homeodomain-like_sf"/>
</dbReference>
<dbReference type="Pfam" id="PF00440">
    <property type="entry name" value="TetR_N"/>
    <property type="match status" value="1"/>
</dbReference>
<keyword evidence="2 4" id="KW-0238">DNA-binding</keyword>
<feature type="DNA-binding region" description="H-T-H motif" evidence="4">
    <location>
        <begin position="35"/>
        <end position="54"/>
    </location>
</feature>
<dbReference type="PRINTS" id="PR00455">
    <property type="entry name" value="HTHTETR"/>
</dbReference>
<dbReference type="PROSITE" id="PS01081">
    <property type="entry name" value="HTH_TETR_1"/>
    <property type="match status" value="1"/>
</dbReference>
<evidence type="ECO:0000313" key="6">
    <source>
        <dbReference type="EMBL" id="GAA3598593.1"/>
    </source>
</evidence>
<dbReference type="SUPFAM" id="SSF46689">
    <property type="entry name" value="Homeodomain-like"/>
    <property type="match status" value="1"/>
</dbReference>
<dbReference type="InterPro" id="IPR050109">
    <property type="entry name" value="HTH-type_TetR-like_transc_reg"/>
</dbReference>
<keyword evidence="3" id="KW-0804">Transcription</keyword>
<accession>A0ABP6Z6J5</accession>